<dbReference type="PROSITE" id="PS51318">
    <property type="entry name" value="TAT"/>
    <property type="match status" value="1"/>
</dbReference>
<evidence type="ECO:0000313" key="3">
    <source>
        <dbReference type="Proteomes" id="UP000663792"/>
    </source>
</evidence>
<feature type="compositionally biased region" description="Low complexity" evidence="1">
    <location>
        <begin position="672"/>
        <end position="731"/>
    </location>
</feature>
<protein>
    <submittedName>
        <fullName evidence="2">Uncharacterized protein</fullName>
    </submittedName>
</protein>
<name>A0A938YC92_9ACTN</name>
<feature type="region of interest" description="Disordered" evidence="1">
    <location>
        <begin position="632"/>
        <end position="731"/>
    </location>
</feature>
<gene>
    <name evidence="2" type="ORF">JL106_06735</name>
</gene>
<reference evidence="2" key="1">
    <citation type="submission" date="2021-01" db="EMBL/GenBank/DDBJ databases">
        <title>YIM 132084 draft genome.</title>
        <authorList>
            <person name="An D."/>
        </authorList>
    </citation>
    <scope>NUCLEOTIDE SEQUENCE</scope>
    <source>
        <strain evidence="2">YIM 132084</strain>
    </source>
</reference>
<accession>A0A938YC92</accession>
<feature type="compositionally biased region" description="Low complexity" evidence="1">
    <location>
        <begin position="645"/>
        <end position="664"/>
    </location>
</feature>
<dbReference type="EMBL" id="JAERWK010000008">
    <property type="protein sequence ID" value="MBM9466978.1"/>
    <property type="molecule type" value="Genomic_DNA"/>
</dbReference>
<dbReference type="AlphaFoldDB" id="A0A938YC92"/>
<dbReference type="InterPro" id="IPR006311">
    <property type="entry name" value="TAT_signal"/>
</dbReference>
<dbReference type="Proteomes" id="UP000663792">
    <property type="component" value="Unassembled WGS sequence"/>
</dbReference>
<sequence>MSNIGPVARAPRRLALVAPRLRRALTRSAAALAVTATVSASVAIGLSAPAAAAPDALARAAAAPSCTVQQSGAAEPRKSSGRDAVRTTIGVAKTMGVPRHGQIVAVMVMFQESSIRNLANDGTSTQNTSWSAPGRDYWLAVTKLSLKYPHDLFGLRDGAKDTDSIGLYQQRPSSGWGNYGQSTGITDPEGVVQRLLDPRWEAMAFFGGDRSAAPTSGLLDVRGWQDMAPTYAANAVQRSNYPEYYAKWEAQATAYVDQNQDAPAIDLPWTPGGGANALGCTSVPSDPGLGEAGRNPSGSLDGIRVDGGRLTLSGWAFDPDAANGTVEIHVYDAGPDGTRGTSGGLANRERLDVNRAFNIGGRFGFQMDTTWTGAGRHTVCAYAINIGRGTTNPLLGCRTLDLVPVGALDGVAATAGGRIDVSGWAADPAANGGRTEVHVYVTGPAGTRGTSGVFTGHARPDVRAVVPFANADQGFATTVSAAGLGDNTVCAFAINARSGSVNPLLGCRTVTVRPDAPVGVVDGVRVSGSTAQVDGWAYDPNASGSVIPVHIYVQSATRTVGYGFLADRSRPDVNRALAISGNHGITAQVQLDPGDNTVCAFAIGFAPDNNTLVACRTVRSAAQARLLMVEPEQDAAAEPTPDAPQPSTVTTTSPTPAAATGTPAPTTPSPAPVSNTPVTSSPSTSTLTTGTSTTGTSTTKAASSAATTTGSAPVSGPAAATTGSTPTTRTW</sequence>
<keyword evidence="3" id="KW-1185">Reference proteome</keyword>
<proteinExistence type="predicted"/>
<evidence type="ECO:0000256" key="1">
    <source>
        <dbReference type="SAM" id="MobiDB-lite"/>
    </source>
</evidence>
<organism evidence="2 3">
    <name type="scientific">Nakamurella leprariae</name>
    <dbReference type="NCBI Taxonomy" id="2803911"/>
    <lineage>
        <taxon>Bacteria</taxon>
        <taxon>Bacillati</taxon>
        <taxon>Actinomycetota</taxon>
        <taxon>Actinomycetes</taxon>
        <taxon>Nakamurellales</taxon>
        <taxon>Nakamurellaceae</taxon>
        <taxon>Nakamurella</taxon>
    </lineage>
</organism>
<dbReference type="RefSeq" id="WP_205259910.1">
    <property type="nucleotide sequence ID" value="NZ_JAERWK010000008.1"/>
</dbReference>
<comment type="caution">
    <text evidence="2">The sequence shown here is derived from an EMBL/GenBank/DDBJ whole genome shotgun (WGS) entry which is preliminary data.</text>
</comment>
<evidence type="ECO:0000313" key="2">
    <source>
        <dbReference type="EMBL" id="MBM9466978.1"/>
    </source>
</evidence>